<dbReference type="InterPro" id="IPR024743">
    <property type="entry name" value="Dynein_HC_stalk"/>
</dbReference>
<dbReference type="EMBL" id="JABFTP020000042">
    <property type="protein sequence ID" value="KAL3272217.1"/>
    <property type="molecule type" value="Genomic_DNA"/>
</dbReference>
<keyword evidence="3" id="KW-1185">Reference proteome</keyword>
<accession>A0ABD2N1D4</accession>
<reference evidence="2 3" key="1">
    <citation type="journal article" date="2021" name="BMC Biol.">
        <title>Horizontally acquired antibacterial genes associated with adaptive radiation of ladybird beetles.</title>
        <authorList>
            <person name="Li H.S."/>
            <person name="Tang X.F."/>
            <person name="Huang Y.H."/>
            <person name="Xu Z.Y."/>
            <person name="Chen M.L."/>
            <person name="Du X.Y."/>
            <person name="Qiu B.Y."/>
            <person name="Chen P.T."/>
            <person name="Zhang W."/>
            <person name="Slipinski A."/>
            <person name="Escalona H.E."/>
            <person name="Waterhouse R.M."/>
            <person name="Zwick A."/>
            <person name="Pang H."/>
        </authorList>
    </citation>
    <scope>NUCLEOTIDE SEQUENCE [LARGE SCALE GENOMIC DNA]</scope>
    <source>
        <strain evidence="2">SYSU2018</strain>
    </source>
</reference>
<evidence type="ECO:0000259" key="1">
    <source>
        <dbReference type="Pfam" id="PF12777"/>
    </source>
</evidence>
<sequence length="169" mass="19186">MAAVCVIKDVKPDRIPDPSTGRKLIDYWGPSKRILGDMNFLQSLKDFDKDHIKTEIMVKIRKDYLPHKDFKPHVVAKASSAAEVMAAVCVIKDVKPDRISDPSTGRKLINYWGPSKRILGDMNFLQSLKDFDKDHIKTEIMVKIRKDYLPHKDFKPHVVAKASSAAEGE</sequence>
<dbReference type="Proteomes" id="UP001516400">
    <property type="component" value="Unassembled WGS sequence"/>
</dbReference>
<organism evidence="2 3">
    <name type="scientific">Cryptolaemus montrouzieri</name>
    <dbReference type="NCBI Taxonomy" id="559131"/>
    <lineage>
        <taxon>Eukaryota</taxon>
        <taxon>Metazoa</taxon>
        <taxon>Ecdysozoa</taxon>
        <taxon>Arthropoda</taxon>
        <taxon>Hexapoda</taxon>
        <taxon>Insecta</taxon>
        <taxon>Pterygota</taxon>
        <taxon>Neoptera</taxon>
        <taxon>Endopterygota</taxon>
        <taxon>Coleoptera</taxon>
        <taxon>Polyphaga</taxon>
        <taxon>Cucujiformia</taxon>
        <taxon>Coccinelloidea</taxon>
        <taxon>Coccinellidae</taxon>
        <taxon>Scymninae</taxon>
        <taxon>Scymnini</taxon>
        <taxon>Cryptolaemus</taxon>
    </lineage>
</organism>
<name>A0ABD2N1D4_9CUCU</name>
<dbReference type="PANTHER" id="PTHR45703">
    <property type="entry name" value="DYNEIN HEAVY CHAIN"/>
    <property type="match status" value="1"/>
</dbReference>
<comment type="caution">
    <text evidence="2">The sequence shown here is derived from an EMBL/GenBank/DDBJ whole genome shotgun (WGS) entry which is preliminary data.</text>
</comment>
<feature type="domain" description="Dynein heavy chain coiled coil stalk" evidence="1">
    <location>
        <begin position="30"/>
        <end position="90"/>
    </location>
</feature>
<dbReference type="Pfam" id="PF12777">
    <property type="entry name" value="MT"/>
    <property type="match status" value="1"/>
</dbReference>
<evidence type="ECO:0000313" key="2">
    <source>
        <dbReference type="EMBL" id="KAL3272217.1"/>
    </source>
</evidence>
<dbReference type="Gene3D" id="1.20.920.60">
    <property type="match status" value="2"/>
</dbReference>
<dbReference type="AlphaFoldDB" id="A0ABD2N1D4"/>
<protein>
    <recommendedName>
        <fullName evidence="1">Dynein heavy chain coiled coil stalk domain-containing protein</fullName>
    </recommendedName>
</protein>
<gene>
    <name evidence="2" type="ORF">HHI36_022699</name>
</gene>
<dbReference type="InterPro" id="IPR026983">
    <property type="entry name" value="DHC"/>
</dbReference>
<evidence type="ECO:0000313" key="3">
    <source>
        <dbReference type="Proteomes" id="UP001516400"/>
    </source>
</evidence>
<dbReference type="PANTHER" id="PTHR45703:SF1">
    <property type="entry name" value="DYNEINS HEAVY CHAIN"/>
    <property type="match status" value="1"/>
</dbReference>
<proteinExistence type="predicted"/>